<accession>A0A848M0U0</accession>
<keyword evidence="9" id="KW-1185">Reference proteome</keyword>
<dbReference type="Gene3D" id="1.10.630.10">
    <property type="entry name" value="Cytochrome P450"/>
    <property type="match status" value="1"/>
</dbReference>
<evidence type="ECO:0000313" key="9">
    <source>
        <dbReference type="Proteomes" id="UP000518300"/>
    </source>
</evidence>
<organism evidence="8 9">
    <name type="scientific">Pyxidicoccus fallax</name>
    <dbReference type="NCBI Taxonomy" id="394095"/>
    <lineage>
        <taxon>Bacteria</taxon>
        <taxon>Pseudomonadati</taxon>
        <taxon>Myxococcota</taxon>
        <taxon>Myxococcia</taxon>
        <taxon>Myxococcales</taxon>
        <taxon>Cystobacterineae</taxon>
        <taxon>Myxococcaceae</taxon>
        <taxon>Pyxidicoccus</taxon>
    </lineage>
</organism>
<keyword evidence="5 7" id="KW-0408">Iron</keyword>
<evidence type="ECO:0000256" key="1">
    <source>
        <dbReference type="ARBA" id="ARBA00010617"/>
    </source>
</evidence>
<dbReference type="CDD" id="cd11078">
    <property type="entry name" value="CYP130-like"/>
    <property type="match status" value="1"/>
</dbReference>
<dbReference type="InterPro" id="IPR002397">
    <property type="entry name" value="Cyt_P450_B"/>
</dbReference>
<dbReference type="EMBL" id="JABBJJ010000539">
    <property type="protein sequence ID" value="NMO23143.1"/>
    <property type="molecule type" value="Genomic_DNA"/>
</dbReference>
<sequence length="411" mass="45424">MSTKTPPAFSSRFEPRYVEDPYPLYARLREEAPVQFSEEMHLWVVSRHEDVKTVVMNPGDFLSANAFKNPVPPAPEVLAALAAGYPQVPALVDDDPPNHTRMRVIVTKALAPHRVSAMESRVRAIATELVDAFANEGRADLVERLAFPLPARVIGAILGLPDSDLERLKSWTEDLSTLSAGNAPVARQVECARGLVAVQKYLAGHIAERRREPKDDLISALIEARHEDTPPLNDVELISLLSMLHFAGHETTANLLGNVLVMLLKEPERLRALREDPALIPLAIEEGLRRDSPVQGMMRTTRRAVTLGGVEVPEGARLLVLFASANRDAAAFQAPDRADFHRPDVSRHLGFGQGIHYCIGAPLARMEVRAALELLLRRLPGLRLAPGDAIQYVPNFLHRGPRRLLVEWDPA</sequence>
<evidence type="ECO:0000313" key="8">
    <source>
        <dbReference type="EMBL" id="NMO23143.1"/>
    </source>
</evidence>
<gene>
    <name evidence="8" type="ORF">HG543_51025</name>
</gene>
<dbReference type="Proteomes" id="UP000518300">
    <property type="component" value="Unassembled WGS sequence"/>
</dbReference>
<dbReference type="InterPro" id="IPR001128">
    <property type="entry name" value="Cyt_P450"/>
</dbReference>
<keyword evidence="2 7" id="KW-0349">Heme</keyword>
<dbReference type="Pfam" id="PF00067">
    <property type="entry name" value="p450"/>
    <property type="match status" value="1"/>
</dbReference>
<dbReference type="RefSeq" id="WP_169352251.1">
    <property type="nucleotide sequence ID" value="NZ_JABBJJ010000539.1"/>
</dbReference>
<keyword evidence="3 7" id="KW-0479">Metal-binding</keyword>
<dbReference type="PRINTS" id="PR00359">
    <property type="entry name" value="BP450"/>
</dbReference>
<protein>
    <submittedName>
        <fullName evidence="8">Cytochrome P450</fullName>
    </submittedName>
</protein>
<dbReference type="GO" id="GO:0020037">
    <property type="term" value="F:heme binding"/>
    <property type="evidence" value="ECO:0007669"/>
    <property type="project" value="InterPro"/>
</dbReference>
<dbReference type="PROSITE" id="PS00086">
    <property type="entry name" value="CYTOCHROME_P450"/>
    <property type="match status" value="1"/>
</dbReference>
<dbReference type="PANTHER" id="PTHR46696">
    <property type="entry name" value="P450, PUTATIVE (EUROFUNG)-RELATED"/>
    <property type="match status" value="1"/>
</dbReference>
<dbReference type="PRINTS" id="PR00385">
    <property type="entry name" value="P450"/>
</dbReference>
<evidence type="ECO:0000256" key="2">
    <source>
        <dbReference type="ARBA" id="ARBA00022617"/>
    </source>
</evidence>
<dbReference type="GO" id="GO:0016705">
    <property type="term" value="F:oxidoreductase activity, acting on paired donors, with incorporation or reduction of molecular oxygen"/>
    <property type="evidence" value="ECO:0007669"/>
    <property type="project" value="InterPro"/>
</dbReference>
<comment type="similarity">
    <text evidence="1 7">Belongs to the cytochrome P450 family.</text>
</comment>
<dbReference type="AlphaFoldDB" id="A0A848M0U0"/>
<evidence type="ECO:0000256" key="5">
    <source>
        <dbReference type="ARBA" id="ARBA00023004"/>
    </source>
</evidence>
<dbReference type="SUPFAM" id="SSF48264">
    <property type="entry name" value="Cytochrome P450"/>
    <property type="match status" value="1"/>
</dbReference>
<reference evidence="8 9" key="1">
    <citation type="submission" date="2020-04" db="EMBL/GenBank/DDBJ databases">
        <title>Draft genome of Pyxidicoccus fallax type strain.</title>
        <authorList>
            <person name="Whitworth D.E."/>
        </authorList>
    </citation>
    <scope>NUCLEOTIDE SEQUENCE [LARGE SCALE GENOMIC DNA]</scope>
    <source>
        <strain evidence="8 9">DSM 14698</strain>
    </source>
</reference>
<name>A0A848M0U0_9BACT</name>
<evidence type="ECO:0000256" key="4">
    <source>
        <dbReference type="ARBA" id="ARBA00023002"/>
    </source>
</evidence>
<keyword evidence="6 7" id="KW-0503">Monooxygenase</keyword>
<dbReference type="InterPro" id="IPR017972">
    <property type="entry name" value="Cyt_P450_CS"/>
</dbReference>
<comment type="caution">
    <text evidence="8">The sequence shown here is derived from an EMBL/GenBank/DDBJ whole genome shotgun (WGS) entry which is preliminary data.</text>
</comment>
<dbReference type="InterPro" id="IPR036396">
    <property type="entry name" value="Cyt_P450_sf"/>
</dbReference>
<dbReference type="PANTHER" id="PTHR46696:SF1">
    <property type="entry name" value="CYTOCHROME P450 YJIB-RELATED"/>
    <property type="match status" value="1"/>
</dbReference>
<evidence type="ECO:0000256" key="3">
    <source>
        <dbReference type="ARBA" id="ARBA00022723"/>
    </source>
</evidence>
<dbReference type="GO" id="GO:0005506">
    <property type="term" value="F:iron ion binding"/>
    <property type="evidence" value="ECO:0007669"/>
    <property type="project" value="InterPro"/>
</dbReference>
<dbReference type="FunFam" id="1.10.630.10:FF:000018">
    <property type="entry name" value="Cytochrome P450 monooxygenase"/>
    <property type="match status" value="1"/>
</dbReference>
<proteinExistence type="inferred from homology"/>
<evidence type="ECO:0000256" key="6">
    <source>
        <dbReference type="ARBA" id="ARBA00023033"/>
    </source>
</evidence>
<keyword evidence="4 7" id="KW-0560">Oxidoreductase</keyword>
<dbReference type="GO" id="GO:0004497">
    <property type="term" value="F:monooxygenase activity"/>
    <property type="evidence" value="ECO:0007669"/>
    <property type="project" value="UniProtKB-KW"/>
</dbReference>
<evidence type="ECO:0000256" key="7">
    <source>
        <dbReference type="RuleBase" id="RU000461"/>
    </source>
</evidence>